<dbReference type="AlphaFoldDB" id="A0A4R7FR96"/>
<sequence length="62" mass="7162">MSRKVGTAETAMHHDRMLGMRSETLWGIRTNTTVKWGSWGSNPRPAVLPLRHRRARVRGHEQ</sequence>
<proteinExistence type="predicted"/>
<dbReference type="Proteomes" id="UP000295344">
    <property type="component" value="Unassembled WGS sequence"/>
</dbReference>
<accession>A0A4R7FR96</accession>
<name>A0A4R7FR96_9MICO</name>
<keyword evidence="2" id="KW-1185">Reference proteome</keyword>
<gene>
    <name evidence="1" type="ORF">CLV52_0860</name>
</gene>
<reference evidence="1 2" key="1">
    <citation type="submission" date="2019-03" db="EMBL/GenBank/DDBJ databases">
        <title>Genomic Encyclopedia of Archaeal and Bacterial Type Strains, Phase II (KMG-II): from individual species to whole genera.</title>
        <authorList>
            <person name="Goeker M."/>
        </authorList>
    </citation>
    <scope>NUCLEOTIDE SEQUENCE [LARGE SCALE GENOMIC DNA]</scope>
    <source>
        <strain evidence="1 2">DSM 24782</strain>
    </source>
</reference>
<protein>
    <submittedName>
        <fullName evidence="1">Uncharacterized protein</fullName>
    </submittedName>
</protein>
<comment type="caution">
    <text evidence="1">The sequence shown here is derived from an EMBL/GenBank/DDBJ whole genome shotgun (WGS) entry which is preliminary data.</text>
</comment>
<evidence type="ECO:0000313" key="1">
    <source>
        <dbReference type="EMBL" id="TDS80303.1"/>
    </source>
</evidence>
<organism evidence="1 2">
    <name type="scientific">Amnibacterium kyonggiense</name>
    <dbReference type="NCBI Taxonomy" id="595671"/>
    <lineage>
        <taxon>Bacteria</taxon>
        <taxon>Bacillati</taxon>
        <taxon>Actinomycetota</taxon>
        <taxon>Actinomycetes</taxon>
        <taxon>Micrococcales</taxon>
        <taxon>Microbacteriaceae</taxon>
        <taxon>Amnibacterium</taxon>
    </lineage>
</organism>
<evidence type="ECO:0000313" key="2">
    <source>
        <dbReference type="Proteomes" id="UP000295344"/>
    </source>
</evidence>
<dbReference type="EMBL" id="SOAM01000001">
    <property type="protein sequence ID" value="TDS80303.1"/>
    <property type="molecule type" value="Genomic_DNA"/>
</dbReference>